<dbReference type="EMBL" id="POUA01000336">
    <property type="protein sequence ID" value="PZG30999.1"/>
    <property type="molecule type" value="Genomic_DNA"/>
</dbReference>
<organism evidence="2 3">
    <name type="scientific">Spongiactinospora gelatinilytica</name>
    <dbReference type="NCBI Taxonomy" id="2666298"/>
    <lineage>
        <taxon>Bacteria</taxon>
        <taxon>Bacillati</taxon>
        <taxon>Actinomycetota</taxon>
        <taxon>Actinomycetes</taxon>
        <taxon>Streptosporangiales</taxon>
        <taxon>Streptosporangiaceae</taxon>
        <taxon>Spongiactinospora</taxon>
    </lineage>
</organism>
<dbReference type="RefSeq" id="WP_199537325.1">
    <property type="nucleotide sequence ID" value="NZ_POUA01000336.1"/>
</dbReference>
<dbReference type="AlphaFoldDB" id="A0A2W2FLZ6"/>
<evidence type="ECO:0000313" key="2">
    <source>
        <dbReference type="EMBL" id="PZG30999.1"/>
    </source>
</evidence>
<accession>A0A2W2FLZ6</accession>
<feature type="transmembrane region" description="Helical" evidence="1">
    <location>
        <begin position="134"/>
        <end position="155"/>
    </location>
</feature>
<sequence>MRTFPTARGKIPDVAVADLPDPRPLRRVIGPGVVAAAIGLASGEFVLWPYISANVGLVFLWGAFVGVVFQFFINMEIERYTLATGETALTGFSRLWRPWGLVFIAMAVLANMWPGWATSSATVLTYAIGAGDPVLFAIGELVLIGVILTLAPFIYRWVERIEFVKIGAVLVLLVGALAVALATESRGGLAQAVTAPAVPLELGAALILGALAFAGAGGAQNLVQSNWIRDKGLGMGARMPKLVSPVTGRPEAAPSTGYR</sequence>
<feature type="transmembrane region" description="Helical" evidence="1">
    <location>
        <begin position="202"/>
        <end position="223"/>
    </location>
</feature>
<proteinExistence type="predicted"/>
<feature type="non-terminal residue" evidence="2">
    <location>
        <position position="259"/>
    </location>
</feature>
<feature type="transmembrane region" description="Helical" evidence="1">
    <location>
        <begin position="57"/>
        <end position="75"/>
    </location>
</feature>
<dbReference type="Proteomes" id="UP000248544">
    <property type="component" value="Unassembled WGS sequence"/>
</dbReference>
<reference evidence="2 3" key="1">
    <citation type="submission" date="2018-01" db="EMBL/GenBank/DDBJ databases">
        <title>Draft genome sequence of Sphaerisporangium sp. 7K107.</title>
        <authorList>
            <person name="Sahin N."/>
            <person name="Saygin H."/>
            <person name="Ay H."/>
        </authorList>
    </citation>
    <scope>NUCLEOTIDE SEQUENCE [LARGE SCALE GENOMIC DNA]</scope>
    <source>
        <strain evidence="2 3">7K107</strain>
    </source>
</reference>
<protein>
    <submittedName>
        <fullName evidence="2">Uncharacterized protein</fullName>
    </submittedName>
</protein>
<keyword evidence="1" id="KW-0812">Transmembrane</keyword>
<keyword evidence="3" id="KW-1185">Reference proteome</keyword>
<keyword evidence="1" id="KW-0472">Membrane</keyword>
<evidence type="ECO:0000256" key="1">
    <source>
        <dbReference type="SAM" id="Phobius"/>
    </source>
</evidence>
<comment type="caution">
    <text evidence="2">The sequence shown here is derived from an EMBL/GenBank/DDBJ whole genome shotgun (WGS) entry which is preliminary data.</text>
</comment>
<feature type="transmembrane region" description="Helical" evidence="1">
    <location>
        <begin position="162"/>
        <end position="182"/>
    </location>
</feature>
<feature type="transmembrane region" description="Helical" evidence="1">
    <location>
        <begin position="28"/>
        <end position="51"/>
    </location>
</feature>
<evidence type="ECO:0000313" key="3">
    <source>
        <dbReference type="Proteomes" id="UP000248544"/>
    </source>
</evidence>
<feature type="transmembrane region" description="Helical" evidence="1">
    <location>
        <begin position="95"/>
        <end position="114"/>
    </location>
</feature>
<dbReference type="NCBIfam" id="NF037982">
    <property type="entry name" value="Nramp_1"/>
    <property type="match status" value="1"/>
</dbReference>
<name>A0A2W2FLZ6_9ACTN</name>
<gene>
    <name evidence="2" type="ORF">C1I98_30535</name>
</gene>
<keyword evidence="1" id="KW-1133">Transmembrane helix</keyword>